<proteinExistence type="predicted"/>
<feature type="signal peptide" evidence="1">
    <location>
        <begin position="1"/>
        <end position="22"/>
    </location>
</feature>
<protein>
    <submittedName>
        <fullName evidence="4">Putative spore germination protein</fullName>
    </submittedName>
</protein>
<evidence type="ECO:0000313" key="4">
    <source>
        <dbReference type="EMBL" id="ACA60672.1"/>
    </source>
</evidence>
<evidence type="ECO:0000259" key="2">
    <source>
        <dbReference type="Pfam" id="PF14620"/>
    </source>
</evidence>
<dbReference type="STRING" id="477974.Daud_2185"/>
<dbReference type="EMBL" id="CP000860">
    <property type="protein sequence ID" value="ACA60672.1"/>
    <property type="molecule type" value="Genomic_DNA"/>
</dbReference>
<reference evidence="4 5" key="2">
    <citation type="journal article" date="2008" name="Science">
        <title>Environmental genomics reveals a single-species ecosystem deep within Earth.</title>
        <authorList>
            <person name="Chivian D."/>
            <person name="Brodie E.L."/>
            <person name="Alm E.J."/>
            <person name="Culley D.E."/>
            <person name="Dehal P.S."/>
            <person name="Desantis T.Z."/>
            <person name="Gihring T.M."/>
            <person name="Lapidus A."/>
            <person name="Lin L.H."/>
            <person name="Lowry S.R."/>
            <person name="Moser D.P."/>
            <person name="Richardson P.M."/>
            <person name="Southam G."/>
            <person name="Wanger G."/>
            <person name="Pratt L.M."/>
            <person name="Andersen G.L."/>
            <person name="Hazen T.C."/>
            <person name="Brockman F.J."/>
            <person name="Arkin A.P."/>
            <person name="Onstott T.C."/>
        </authorList>
    </citation>
    <scope>NUCLEOTIDE SEQUENCE [LARGE SCALE GENOMIC DNA]</scope>
    <source>
        <strain evidence="4 5">MP104C</strain>
    </source>
</reference>
<dbReference type="KEGG" id="dau:Daud_2185"/>
<dbReference type="Pfam" id="PF20769">
    <property type="entry name" value="YPEB_N"/>
    <property type="match status" value="1"/>
</dbReference>
<evidence type="ECO:0000313" key="5">
    <source>
        <dbReference type="Proteomes" id="UP000008544"/>
    </source>
</evidence>
<keyword evidence="1" id="KW-0732">Signal</keyword>
<dbReference type="InterPro" id="IPR048402">
    <property type="entry name" value="YpeB_N"/>
</dbReference>
<sequence length="457" mass="50440">MKRPVLVALVSLAVLAVVSAWAFEQWSARRHLENLLNAEYQRSFFDTVLNVRGLEVLLGKVLVGDGSPQDADLLGETWREAVLAQRELSQLPVQPAVIGRTSQFLNQVGEFTNVLMRQVAAGRPPSPDQWNTLEELHRQAGILNTQLQVVQRRVEAGGARYWELASELRARRGALRPAPPDPASTALEAVNREMEQFPTLVYDGAFSEHMDRRVPRAATGAPTTEEKARERALAVVDRPRGELVARVTGTTKGRIPSYRVEVAERNDPDGDRLFLVDVARRGGEVVWMLDTRTPGAPAVSVSEARRAAEEYLNRLGRPDMEAVSSEQQGEGTVMFAFVPRQDGVLLYTDMIKVTVALDQGRVSGLNALDYVMYHRPRELPAPALSAAEAARRGLNPDFVVRSSRLVLIPTTGGGEALAWEIRGERVGNEYLVYVNAGNGRREKILQVVETAEGTLTI</sequence>
<accession>B1I6Q9</accession>
<dbReference type="OrthoDB" id="2372097at2"/>
<name>B1I6Q9_DESAP</name>
<keyword evidence="5" id="KW-1185">Reference proteome</keyword>
<feature type="domain" description="Sporulation protein YpeB N-terminal" evidence="3">
    <location>
        <begin position="29"/>
        <end position="163"/>
    </location>
</feature>
<feature type="chain" id="PRO_5002765380" evidence="1">
    <location>
        <begin position="23"/>
        <end position="457"/>
    </location>
</feature>
<dbReference type="RefSeq" id="WP_012303247.1">
    <property type="nucleotide sequence ID" value="NC_010424.1"/>
</dbReference>
<gene>
    <name evidence="4" type="ordered locus">Daud_2185</name>
</gene>
<organism evidence="4 5">
    <name type="scientific">Desulforudis audaxviator (strain MP104C)</name>
    <dbReference type="NCBI Taxonomy" id="477974"/>
    <lineage>
        <taxon>Bacteria</taxon>
        <taxon>Bacillati</taxon>
        <taxon>Bacillota</taxon>
        <taxon>Clostridia</taxon>
        <taxon>Thermoanaerobacterales</taxon>
        <taxon>Candidatus Desulforudaceae</taxon>
        <taxon>Candidatus Desulforudis</taxon>
    </lineage>
</organism>
<evidence type="ECO:0000259" key="3">
    <source>
        <dbReference type="Pfam" id="PF20769"/>
    </source>
</evidence>
<dbReference type="eggNOG" id="COG2959">
    <property type="taxonomic scope" value="Bacteria"/>
</dbReference>
<evidence type="ECO:0000256" key="1">
    <source>
        <dbReference type="SAM" id="SignalP"/>
    </source>
</evidence>
<dbReference type="HOGENOM" id="CLU_045803_0_0_9"/>
<dbReference type="InterPro" id="IPR014239">
    <property type="entry name" value="YpeB_PepSY1-2"/>
</dbReference>
<dbReference type="AlphaFoldDB" id="B1I6Q9"/>
<feature type="domain" description="Sporulation protein YpeB PepSY1 and PepSY2" evidence="2">
    <location>
        <begin position="185"/>
        <end position="380"/>
    </location>
</feature>
<reference evidence="5" key="1">
    <citation type="submission" date="2007-10" db="EMBL/GenBank/DDBJ databases">
        <title>Complete sequence of chromosome of Desulforudis audaxviator MP104C.</title>
        <authorList>
            <person name="Copeland A."/>
            <person name="Lucas S."/>
            <person name="Lapidus A."/>
            <person name="Barry K."/>
            <person name="Glavina del Rio T."/>
            <person name="Dalin E."/>
            <person name="Tice H."/>
            <person name="Bruce D."/>
            <person name="Pitluck S."/>
            <person name="Lowry S.R."/>
            <person name="Larimer F."/>
            <person name="Land M.L."/>
            <person name="Hauser L."/>
            <person name="Kyrpides N."/>
            <person name="Ivanova N.N."/>
            <person name="Richardson P."/>
        </authorList>
    </citation>
    <scope>NUCLEOTIDE SEQUENCE [LARGE SCALE GENOMIC DNA]</scope>
    <source>
        <strain evidence="5">MP104C</strain>
    </source>
</reference>
<dbReference type="Pfam" id="PF14620">
    <property type="entry name" value="YPEB_PepSY1-2"/>
    <property type="match status" value="1"/>
</dbReference>
<dbReference type="Proteomes" id="UP000008544">
    <property type="component" value="Chromosome"/>
</dbReference>
<dbReference type="NCBIfam" id="TIGR02889">
    <property type="entry name" value="spore_YpeB"/>
    <property type="match status" value="1"/>
</dbReference>
<dbReference type="GO" id="GO:0009847">
    <property type="term" value="P:spore germination"/>
    <property type="evidence" value="ECO:0007669"/>
    <property type="project" value="InterPro"/>
</dbReference>